<dbReference type="Pfam" id="PF10604">
    <property type="entry name" value="Polyketide_cyc2"/>
    <property type="match status" value="1"/>
</dbReference>
<accession>A0A6A6TMI4</accession>
<dbReference type="AlphaFoldDB" id="A0A6A6TMI4"/>
<dbReference type="CDD" id="cd07822">
    <property type="entry name" value="SRPBCC_4"/>
    <property type="match status" value="1"/>
</dbReference>
<dbReference type="SUPFAM" id="SSF55961">
    <property type="entry name" value="Bet v1-like"/>
    <property type="match status" value="1"/>
</dbReference>
<evidence type="ECO:0000313" key="2">
    <source>
        <dbReference type="Proteomes" id="UP000799324"/>
    </source>
</evidence>
<dbReference type="Gene3D" id="3.30.530.20">
    <property type="match status" value="1"/>
</dbReference>
<reference evidence="1" key="1">
    <citation type="journal article" date="2020" name="Stud. Mycol.">
        <title>101 Dothideomycetes genomes: a test case for predicting lifestyles and emergence of pathogens.</title>
        <authorList>
            <person name="Haridas S."/>
            <person name="Albert R."/>
            <person name="Binder M."/>
            <person name="Bloem J."/>
            <person name="Labutti K."/>
            <person name="Salamov A."/>
            <person name="Andreopoulos B."/>
            <person name="Baker S."/>
            <person name="Barry K."/>
            <person name="Bills G."/>
            <person name="Bluhm B."/>
            <person name="Cannon C."/>
            <person name="Castanera R."/>
            <person name="Culley D."/>
            <person name="Daum C."/>
            <person name="Ezra D."/>
            <person name="Gonzalez J."/>
            <person name="Henrissat B."/>
            <person name="Kuo A."/>
            <person name="Liang C."/>
            <person name="Lipzen A."/>
            <person name="Lutzoni F."/>
            <person name="Magnuson J."/>
            <person name="Mondo S."/>
            <person name="Nolan M."/>
            <person name="Ohm R."/>
            <person name="Pangilinan J."/>
            <person name="Park H.-J."/>
            <person name="Ramirez L."/>
            <person name="Alfaro M."/>
            <person name="Sun H."/>
            <person name="Tritt A."/>
            <person name="Yoshinaga Y."/>
            <person name="Zwiers L.-H."/>
            <person name="Turgeon B."/>
            <person name="Goodwin S."/>
            <person name="Spatafora J."/>
            <person name="Crous P."/>
            <person name="Grigoriev I."/>
        </authorList>
    </citation>
    <scope>NUCLEOTIDE SEQUENCE</scope>
    <source>
        <strain evidence="1">CBS 122681</strain>
    </source>
</reference>
<dbReference type="PANTHER" id="PTHR36166">
    <property type="entry name" value="CHROMOSOME 9, WHOLE GENOME SHOTGUN SEQUENCE"/>
    <property type="match status" value="1"/>
</dbReference>
<dbReference type="EMBL" id="MU004300">
    <property type="protein sequence ID" value="KAF2660417.1"/>
    <property type="molecule type" value="Genomic_DNA"/>
</dbReference>
<name>A0A6A6TMI4_9PLEO</name>
<gene>
    <name evidence="1" type="ORF">K491DRAFT_589303</name>
</gene>
<evidence type="ECO:0000313" key="1">
    <source>
        <dbReference type="EMBL" id="KAF2660417.1"/>
    </source>
</evidence>
<dbReference type="InterPro" id="IPR023393">
    <property type="entry name" value="START-like_dom_sf"/>
</dbReference>
<proteinExistence type="predicted"/>
<dbReference type="InterPro" id="IPR019587">
    <property type="entry name" value="Polyketide_cyclase/dehydratase"/>
</dbReference>
<dbReference type="PANTHER" id="PTHR36166:SF1">
    <property type="entry name" value="SRPBCC DOMAIN-CONTAINING PROTEIN"/>
    <property type="match status" value="1"/>
</dbReference>
<protein>
    <recommendedName>
        <fullName evidence="3">Bet v1-like protein</fullName>
    </recommendedName>
</protein>
<sequence>MGSLKASIEIAAPPAEVRAKFRDFESLPSYHSGFFKSIGPATPGKPLEPGKDKLNVVLEGTTFNPVFLVRHHPSSCYRWVGSIPYVFTGEHIFTFEPSKTTPGGTTFSQEETFSGMLSFMMGEGFLGNQLGMKEKTKTGWEKYNADLKAACEKTSS</sequence>
<organism evidence="1 2">
    <name type="scientific">Lophiostoma macrostomum CBS 122681</name>
    <dbReference type="NCBI Taxonomy" id="1314788"/>
    <lineage>
        <taxon>Eukaryota</taxon>
        <taxon>Fungi</taxon>
        <taxon>Dikarya</taxon>
        <taxon>Ascomycota</taxon>
        <taxon>Pezizomycotina</taxon>
        <taxon>Dothideomycetes</taxon>
        <taxon>Pleosporomycetidae</taxon>
        <taxon>Pleosporales</taxon>
        <taxon>Lophiostomataceae</taxon>
        <taxon>Lophiostoma</taxon>
    </lineage>
</organism>
<evidence type="ECO:0008006" key="3">
    <source>
        <dbReference type="Google" id="ProtNLM"/>
    </source>
</evidence>
<dbReference type="Proteomes" id="UP000799324">
    <property type="component" value="Unassembled WGS sequence"/>
</dbReference>
<dbReference type="OrthoDB" id="509124at2759"/>
<keyword evidence="2" id="KW-1185">Reference proteome</keyword>